<organism evidence="2 3">
    <name type="scientific">Candidatus Shapirobacteria bacterium CG10_big_fil_rev_8_21_14_0_10_40_9</name>
    <dbReference type="NCBI Taxonomy" id="1974888"/>
    <lineage>
        <taxon>Bacteria</taxon>
        <taxon>Candidatus Shapironibacteriota</taxon>
    </lineage>
</organism>
<evidence type="ECO:0000313" key="3">
    <source>
        <dbReference type="Proteomes" id="UP000231474"/>
    </source>
</evidence>
<evidence type="ECO:0000259" key="1">
    <source>
        <dbReference type="PROSITE" id="PS51841"/>
    </source>
</evidence>
<protein>
    <recommendedName>
        <fullName evidence="1">LTD domain-containing protein</fullName>
    </recommendedName>
</protein>
<dbReference type="PROSITE" id="PS51841">
    <property type="entry name" value="LTD"/>
    <property type="match status" value="1"/>
</dbReference>
<dbReference type="EMBL" id="PFEK01000032">
    <property type="protein sequence ID" value="PJE67567.1"/>
    <property type="molecule type" value="Genomic_DNA"/>
</dbReference>
<name>A0A2M8L3W7_9BACT</name>
<feature type="non-terminal residue" evidence="2">
    <location>
        <position position="260"/>
    </location>
</feature>
<gene>
    <name evidence="2" type="ORF">COU95_01710</name>
</gene>
<reference evidence="3" key="1">
    <citation type="submission" date="2017-09" db="EMBL/GenBank/DDBJ databases">
        <title>Depth-based differentiation of microbial function through sediment-hosted aquifers and enrichment of novel symbionts in the deep terrestrial subsurface.</title>
        <authorList>
            <person name="Probst A.J."/>
            <person name="Ladd B."/>
            <person name="Jarett J.K."/>
            <person name="Geller-Mcgrath D.E."/>
            <person name="Sieber C.M.K."/>
            <person name="Emerson J.B."/>
            <person name="Anantharaman K."/>
            <person name="Thomas B.C."/>
            <person name="Malmstrom R."/>
            <person name="Stieglmeier M."/>
            <person name="Klingl A."/>
            <person name="Woyke T."/>
            <person name="Ryan C.M."/>
            <person name="Banfield J.F."/>
        </authorList>
    </citation>
    <scope>NUCLEOTIDE SEQUENCE [LARGE SCALE GENOMIC DNA]</scope>
</reference>
<feature type="domain" description="LTD" evidence="1">
    <location>
        <begin position="3"/>
        <end position="136"/>
    </location>
</feature>
<dbReference type="Pfam" id="PF00932">
    <property type="entry name" value="LTD"/>
    <property type="match status" value="1"/>
</dbReference>
<dbReference type="Gene3D" id="2.60.40.1260">
    <property type="entry name" value="Lamin Tail domain"/>
    <property type="match status" value="1"/>
</dbReference>
<accession>A0A2M8L3W7</accession>
<dbReference type="InterPro" id="IPR001322">
    <property type="entry name" value="Lamin_tail_dom"/>
</dbReference>
<evidence type="ECO:0000313" key="2">
    <source>
        <dbReference type="EMBL" id="PJE67567.1"/>
    </source>
</evidence>
<proteinExistence type="predicted"/>
<dbReference type="InterPro" id="IPR036415">
    <property type="entry name" value="Lamin_tail_dom_sf"/>
</dbReference>
<sequence length="260" mass="28284">MEKQITITATTSAQVDFGVVLNEFLPNPVGDDKASKPGGEWVKLYNNSPSPKDVSGWVLYDTYDSHVLVIDVSNSDNNGNPSDSGETVVPAGGILTVYRDGDGDFELNNTGGDTVRLYNAPISSGGVLVDSFTYKIAVNEGKSFKRQPDGTGAWKDPEVEPFVDFYLQPEKAAVGFKASGISQYQKLNYEISYQAREKEEGIMGTINLSGEEEITRDSFTLGTCSTGGTCVYHSGIDVIHLKIILENLDGKVTLEREINY</sequence>
<dbReference type="AlphaFoldDB" id="A0A2M8L3W7"/>
<dbReference type="SUPFAM" id="SSF74853">
    <property type="entry name" value="Lamin A/C globular tail domain"/>
    <property type="match status" value="1"/>
</dbReference>
<comment type="caution">
    <text evidence="2">The sequence shown here is derived from an EMBL/GenBank/DDBJ whole genome shotgun (WGS) entry which is preliminary data.</text>
</comment>
<dbReference type="Proteomes" id="UP000231474">
    <property type="component" value="Unassembled WGS sequence"/>
</dbReference>